<evidence type="ECO:0008006" key="3">
    <source>
        <dbReference type="Google" id="ProtNLM"/>
    </source>
</evidence>
<dbReference type="RefSeq" id="WP_171594892.1">
    <property type="nucleotide sequence ID" value="NZ_RZNH01000009.1"/>
</dbReference>
<protein>
    <recommendedName>
        <fullName evidence="3">Lipoprotein</fullName>
    </recommendedName>
</protein>
<name>A0ABX1WUJ7_9BACT</name>
<organism evidence="1 2">
    <name type="scientific">Marinifilum caeruleilacunae</name>
    <dbReference type="NCBI Taxonomy" id="2499076"/>
    <lineage>
        <taxon>Bacteria</taxon>
        <taxon>Pseudomonadati</taxon>
        <taxon>Bacteroidota</taxon>
        <taxon>Bacteroidia</taxon>
        <taxon>Marinilabiliales</taxon>
        <taxon>Marinifilaceae</taxon>
    </lineage>
</organism>
<sequence>MRINYISFLSLLLSLILISCIRTNKISTTGYQNDLKQFPTDMVDFFPDPESINGMYSTSKNVDTTSECIFYMFFDFEAKDILKFKKYAQDKSIGSYLASDSLLITIKRRTIIDWDISKKAYYENLFRSDTQYYPVPFFETMSKLDYIGIDKDDIFSNKNTSGLSNSFVFYILDSKSGQFWDGLKPNEFMPESWKNGYSKGICINEKENITIYWLIIW</sequence>
<dbReference type="Proteomes" id="UP000732105">
    <property type="component" value="Unassembled WGS sequence"/>
</dbReference>
<dbReference type="PROSITE" id="PS51257">
    <property type="entry name" value="PROKAR_LIPOPROTEIN"/>
    <property type="match status" value="1"/>
</dbReference>
<comment type="caution">
    <text evidence="1">The sequence shown here is derived from an EMBL/GenBank/DDBJ whole genome shotgun (WGS) entry which is preliminary data.</text>
</comment>
<reference evidence="1 2" key="1">
    <citation type="submission" date="2018-12" db="EMBL/GenBank/DDBJ databases">
        <title>Marinifilum JC070 sp. nov., a marine bacterium isolated from Yongle Blue Hole in the South China Sea.</title>
        <authorList>
            <person name="Fu T."/>
        </authorList>
    </citation>
    <scope>NUCLEOTIDE SEQUENCE [LARGE SCALE GENOMIC DNA]</scope>
    <source>
        <strain evidence="1 2">JC070</strain>
    </source>
</reference>
<evidence type="ECO:0000313" key="1">
    <source>
        <dbReference type="EMBL" id="NOU59615.1"/>
    </source>
</evidence>
<accession>A0ABX1WUJ7</accession>
<proteinExistence type="predicted"/>
<evidence type="ECO:0000313" key="2">
    <source>
        <dbReference type="Proteomes" id="UP000732105"/>
    </source>
</evidence>
<keyword evidence="2" id="KW-1185">Reference proteome</keyword>
<dbReference type="EMBL" id="RZNH01000009">
    <property type="protein sequence ID" value="NOU59615.1"/>
    <property type="molecule type" value="Genomic_DNA"/>
</dbReference>
<gene>
    <name evidence="1" type="ORF">ELS83_07270</name>
</gene>